<name>A0ABN2WPJ9_9ACTN</name>
<keyword evidence="5" id="KW-1185">Reference proteome</keyword>
<dbReference type="RefSeq" id="WP_231249809.1">
    <property type="nucleotide sequence ID" value="NZ_BAAAMQ010000005.1"/>
</dbReference>
<feature type="compositionally biased region" description="Basic and acidic residues" evidence="2">
    <location>
        <begin position="210"/>
        <end position="226"/>
    </location>
</feature>
<gene>
    <name evidence="4" type="ORF">GCM10009726_04740</name>
</gene>
<feature type="region of interest" description="Disordered" evidence="2">
    <location>
        <begin position="210"/>
        <end position="232"/>
    </location>
</feature>
<organism evidence="4 5">
    <name type="scientific">Nocardioides furvisabuli</name>
    <dbReference type="NCBI Taxonomy" id="375542"/>
    <lineage>
        <taxon>Bacteria</taxon>
        <taxon>Bacillati</taxon>
        <taxon>Actinomycetota</taxon>
        <taxon>Actinomycetes</taxon>
        <taxon>Propionibacteriales</taxon>
        <taxon>Nocardioidaceae</taxon>
        <taxon>Nocardioides</taxon>
    </lineage>
</organism>
<feature type="coiled-coil region" evidence="1">
    <location>
        <begin position="267"/>
        <end position="329"/>
    </location>
</feature>
<accession>A0ABN2WPJ9</accession>
<feature type="domain" description="TOD1/MUCI70 glycosyltransferase-like" evidence="3">
    <location>
        <begin position="45"/>
        <end position="191"/>
    </location>
</feature>
<sequence length="351" mass="39815">MSGPRRAVYRALVGGYEQLREEEVARDSDLPFICFTDDPHLTSDTWEVVLVERRLPRDATRSARALKIVGHPVLDDYDETLWVDNTVALGKAPDDLFDDWLSDADVAAPLHSYRTSVLAEAEAVIDGGLDDFARVYEQVAHLLMDGSGVLEENPHWTGMLARRRTPVTEAAMQTWWEQVLRHSRRDQLSFVPAMRAHDVRLRSLPVDSHESPWHEWPRATGRDEQRQGTGLRDLLRPPAGRIGALEEQLGQTTHAMQVAVAHREEVIVSLTAELDAARAHAAASREELDRVRHERNLAHSDLAAAEARVSRLKRRVRRSKRRSRRLTEMLERERRSSLDKVVARVRGGGRG</sequence>
<evidence type="ECO:0000256" key="2">
    <source>
        <dbReference type="SAM" id="MobiDB-lite"/>
    </source>
</evidence>
<comment type="caution">
    <text evidence="4">The sequence shown here is derived from an EMBL/GenBank/DDBJ whole genome shotgun (WGS) entry which is preliminary data.</text>
</comment>
<dbReference type="Pfam" id="PF04765">
    <property type="entry name" value="TOD1_MUCI70"/>
    <property type="match status" value="1"/>
</dbReference>
<reference evidence="4 5" key="1">
    <citation type="journal article" date="2019" name="Int. J. Syst. Evol. Microbiol.">
        <title>The Global Catalogue of Microorganisms (GCM) 10K type strain sequencing project: providing services to taxonomists for standard genome sequencing and annotation.</title>
        <authorList>
            <consortium name="The Broad Institute Genomics Platform"/>
            <consortium name="The Broad Institute Genome Sequencing Center for Infectious Disease"/>
            <person name="Wu L."/>
            <person name="Ma J."/>
        </authorList>
    </citation>
    <scope>NUCLEOTIDE SEQUENCE [LARGE SCALE GENOMIC DNA]</scope>
    <source>
        <strain evidence="4 5">JCM 13813</strain>
    </source>
</reference>
<evidence type="ECO:0000256" key="1">
    <source>
        <dbReference type="SAM" id="Coils"/>
    </source>
</evidence>
<keyword evidence="1" id="KW-0175">Coiled coil</keyword>
<dbReference type="InterPro" id="IPR048354">
    <property type="entry name" value="TOD1_MUCI70_glycTrfase_dom"/>
</dbReference>
<evidence type="ECO:0000313" key="4">
    <source>
        <dbReference type="EMBL" id="GAA2096674.1"/>
    </source>
</evidence>
<evidence type="ECO:0000259" key="3">
    <source>
        <dbReference type="Pfam" id="PF04765"/>
    </source>
</evidence>
<proteinExistence type="predicted"/>
<dbReference type="Proteomes" id="UP001501161">
    <property type="component" value="Unassembled WGS sequence"/>
</dbReference>
<evidence type="ECO:0000313" key="5">
    <source>
        <dbReference type="Proteomes" id="UP001501161"/>
    </source>
</evidence>
<protein>
    <recommendedName>
        <fullName evidence="3">TOD1/MUCI70 glycosyltransferase-like domain-containing protein</fullName>
    </recommendedName>
</protein>
<dbReference type="EMBL" id="BAAAMQ010000005">
    <property type="protein sequence ID" value="GAA2096674.1"/>
    <property type="molecule type" value="Genomic_DNA"/>
</dbReference>